<dbReference type="RefSeq" id="WP_089387359.1">
    <property type="nucleotide sequence ID" value="NZ_FZNM01000003.1"/>
</dbReference>
<sequence>MLDRLPIDDVLPALCEALAARGCAVLVAPPGAGKTTRVPLALLDRVAGRIVMLEPRRLAARAAAERLAEQLGERVGARIGYRMRGESVPGSRIEVVTEGILTRMIQSDPGLDGIGCVIFDEFHERSLNADLGLALVWEARGALREDLAVVVMSATLDAEPVAALLDDAPVIRSEGRAFPVETRWLPRPLPAGGRLVDEAARLIAQAEAETRDTGGTVLAFLPGEGEIRRVMARLGDACEVLPLYGALDAKAQRAALAPPGERRRIVLATAIAETSLTIPAVRVVVDAGRARRARFDPGSGMPRLVTERVSRAEADQRRGRAGRVAPGICYRMWAKAEEGALPAFAPPEIVVADLAGLALELAAWGAAPGDLAFLSPPPEAPLAEARALLRALEALDASGAITDHGRALARLPLHPRLAHMLMRAGPDAADIAALLSNRDPLRGAPVDLALRLAALRDPRGFAARHPHEVNRVVVQQIQGEASRLRRLVASRDGGGAVCPPDPPRGYLREEEPGGVVSLAYPDRIGLRRKGDDPRYVLSGGKGAVMDAGDPLAGQRLIVAADLDGGVGEARIRMAARLSEADLRGLHGGRIETVEVCDWSRREGRVLARVQERLAALVLSDRAWPDVPPDAVARAALEGLRLDGLPWTPGAARLRARIALLPDLGAVDDAALLADTDWLLPWLGRARTLADLRALDLTEPLKTRIGWDGQQRLDREAPAHFVTPLGRRVPIDYDHEQPSIEVRLQELFGVTRHPAVAGRPLRISLLSPGGKPVQVTTDLPGFWASSYAEVRKDMRGRYPRHPWPEDPRQANPTTRAKPRGT</sequence>
<evidence type="ECO:0000256" key="3">
    <source>
        <dbReference type="ARBA" id="ARBA00022806"/>
    </source>
</evidence>
<dbReference type="Pfam" id="PF00270">
    <property type="entry name" value="DEAD"/>
    <property type="match status" value="1"/>
</dbReference>
<dbReference type="InterPro" id="IPR014001">
    <property type="entry name" value="Helicase_ATP-bd"/>
</dbReference>
<reference evidence="10" key="1">
    <citation type="submission" date="2017-06" db="EMBL/GenBank/DDBJ databases">
        <authorList>
            <person name="Varghese N."/>
            <person name="Submissions S."/>
        </authorList>
    </citation>
    <scope>NUCLEOTIDE SEQUENCE [LARGE SCALE GENOMIC DNA]</scope>
    <source>
        <strain evidence="10">DSM 26170</strain>
    </source>
</reference>
<dbReference type="GO" id="GO:0005524">
    <property type="term" value="F:ATP binding"/>
    <property type="evidence" value="ECO:0007669"/>
    <property type="project" value="UniProtKB-KW"/>
</dbReference>
<dbReference type="SUPFAM" id="SSF52540">
    <property type="entry name" value="P-loop containing nucleoside triphosphate hydrolases"/>
    <property type="match status" value="1"/>
</dbReference>
<dbReference type="InterPro" id="IPR048333">
    <property type="entry name" value="HA2_WH"/>
</dbReference>
<keyword evidence="11" id="KW-1185">Reference proteome</keyword>
<keyword evidence="2" id="KW-0378">Hydrolase</keyword>
<dbReference type="SMART" id="SM00847">
    <property type="entry name" value="HA2"/>
    <property type="match status" value="1"/>
</dbReference>
<evidence type="ECO:0000256" key="1">
    <source>
        <dbReference type="ARBA" id="ARBA00022741"/>
    </source>
</evidence>
<dbReference type="Pfam" id="PF00271">
    <property type="entry name" value="Helicase_C"/>
    <property type="match status" value="1"/>
</dbReference>
<dbReference type="PROSITE" id="PS51194">
    <property type="entry name" value="HELICASE_CTER"/>
    <property type="match status" value="1"/>
</dbReference>
<dbReference type="EMBL" id="SIRL01000003">
    <property type="protein sequence ID" value="TBN51439.1"/>
    <property type="molecule type" value="Genomic_DNA"/>
</dbReference>
<keyword evidence="1" id="KW-0547">Nucleotide-binding</keyword>
<dbReference type="EMBL" id="FZNM01000003">
    <property type="protein sequence ID" value="SNR39649.1"/>
    <property type="molecule type" value="Genomic_DNA"/>
</dbReference>
<evidence type="ECO:0000259" key="7">
    <source>
        <dbReference type="PROSITE" id="PS51194"/>
    </source>
</evidence>
<dbReference type="InterPro" id="IPR049614">
    <property type="entry name" value="HrpB_DEXH"/>
</dbReference>
<dbReference type="FunFam" id="3.40.50.300:FF:002125">
    <property type="entry name" value="ATP-dependent helicase HrpB"/>
    <property type="match status" value="1"/>
</dbReference>
<feature type="domain" description="Helicase ATP-binding" evidence="6">
    <location>
        <begin position="15"/>
        <end position="174"/>
    </location>
</feature>
<evidence type="ECO:0000256" key="4">
    <source>
        <dbReference type="ARBA" id="ARBA00022840"/>
    </source>
</evidence>
<name>A0A238W1R0_9RHOB</name>
<feature type="region of interest" description="Disordered" evidence="5">
    <location>
        <begin position="797"/>
        <end position="820"/>
    </location>
</feature>
<dbReference type="Pfam" id="PF08482">
    <property type="entry name" value="HrpB_C"/>
    <property type="match status" value="1"/>
</dbReference>
<dbReference type="InterPro" id="IPR010225">
    <property type="entry name" value="HrpB"/>
</dbReference>
<evidence type="ECO:0000313" key="8">
    <source>
        <dbReference type="EMBL" id="SNR39649.1"/>
    </source>
</evidence>
<evidence type="ECO:0000256" key="5">
    <source>
        <dbReference type="SAM" id="MobiDB-lite"/>
    </source>
</evidence>
<dbReference type="GO" id="GO:0003676">
    <property type="term" value="F:nucleic acid binding"/>
    <property type="evidence" value="ECO:0007669"/>
    <property type="project" value="InterPro"/>
</dbReference>
<dbReference type="OrthoDB" id="9805617at2"/>
<dbReference type="SMART" id="SM00490">
    <property type="entry name" value="HELICc"/>
    <property type="match status" value="1"/>
</dbReference>
<keyword evidence="3 8" id="KW-0347">Helicase</keyword>
<evidence type="ECO:0000313" key="10">
    <source>
        <dbReference type="Proteomes" id="UP000198409"/>
    </source>
</evidence>
<reference evidence="9 11" key="3">
    <citation type="submission" date="2019-02" db="EMBL/GenBank/DDBJ databases">
        <authorList>
            <person name="Zhang G."/>
        </authorList>
    </citation>
    <scope>NUCLEOTIDE SEQUENCE [LARGE SCALE GENOMIC DNA]</scope>
    <source>
        <strain evidence="9 11">CMB17</strain>
    </source>
</reference>
<dbReference type="Proteomes" id="UP000292859">
    <property type="component" value="Unassembled WGS sequence"/>
</dbReference>
<dbReference type="PANTHER" id="PTHR43519:SF1">
    <property type="entry name" value="ATP-DEPENDENT RNA HELICASE HRPB"/>
    <property type="match status" value="1"/>
</dbReference>
<organism evidence="8 10">
    <name type="scientific">Paracoccus sediminis</name>
    <dbReference type="NCBI Taxonomy" id="1214787"/>
    <lineage>
        <taxon>Bacteria</taxon>
        <taxon>Pseudomonadati</taxon>
        <taxon>Pseudomonadota</taxon>
        <taxon>Alphaproteobacteria</taxon>
        <taxon>Rhodobacterales</taxon>
        <taxon>Paracoccaceae</taxon>
        <taxon>Paracoccus</taxon>
    </lineage>
</organism>
<dbReference type="Gene3D" id="1.20.120.1080">
    <property type="match status" value="1"/>
</dbReference>
<proteinExistence type="predicted"/>
<evidence type="ECO:0000256" key="2">
    <source>
        <dbReference type="ARBA" id="ARBA00022801"/>
    </source>
</evidence>
<evidence type="ECO:0000259" key="6">
    <source>
        <dbReference type="PROSITE" id="PS51192"/>
    </source>
</evidence>
<dbReference type="GO" id="GO:0004386">
    <property type="term" value="F:helicase activity"/>
    <property type="evidence" value="ECO:0007669"/>
    <property type="project" value="UniProtKB-KW"/>
</dbReference>
<accession>A0A238W1R0</accession>
<dbReference type="CDD" id="cd18791">
    <property type="entry name" value="SF2_C_RHA"/>
    <property type="match status" value="1"/>
</dbReference>
<dbReference type="PIRSF" id="PIRSF005496">
    <property type="entry name" value="ATP_hel_hrpB"/>
    <property type="match status" value="1"/>
</dbReference>
<feature type="compositionally biased region" description="Basic and acidic residues" evidence="5">
    <location>
        <begin position="797"/>
        <end position="807"/>
    </location>
</feature>
<protein>
    <submittedName>
        <fullName evidence="8">ATP-dependent helicase HrpB</fullName>
    </submittedName>
</protein>
<dbReference type="InterPro" id="IPR007502">
    <property type="entry name" value="Helicase-assoc_dom"/>
</dbReference>
<gene>
    <name evidence="9" type="primary">hrpB</name>
    <name evidence="9" type="ORF">EYF88_06500</name>
    <name evidence="8" type="ORF">SAMN06265378_103209</name>
</gene>
<dbReference type="GO" id="GO:0016787">
    <property type="term" value="F:hydrolase activity"/>
    <property type="evidence" value="ECO:0007669"/>
    <property type="project" value="UniProtKB-KW"/>
</dbReference>
<dbReference type="Gene3D" id="3.40.50.300">
    <property type="entry name" value="P-loop containing nucleotide triphosphate hydrolases"/>
    <property type="match status" value="2"/>
</dbReference>
<evidence type="ECO:0000313" key="11">
    <source>
        <dbReference type="Proteomes" id="UP000292859"/>
    </source>
</evidence>
<dbReference type="CDD" id="cd17990">
    <property type="entry name" value="DEXHc_HrpB"/>
    <property type="match status" value="1"/>
</dbReference>
<dbReference type="PROSITE" id="PS51192">
    <property type="entry name" value="HELICASE_ATP_BIND_1"/>
    <property type="match status" value="1"/>
</dbReference>
<dbReference type="Pfam" id="PF04408">
    <property type="entry name" value="WHD_HA2"/>
    <property type="match status" value="1"/>
</dbReference>
<evidence type="ECO:0000313" key="9">
    <source>
        <dbReference type="EMBL" id="TBN51439.1"/>
    </source>
</evidence>
<dbReference type="AlphaFoldDB" id="A0A238W1R0"/>
<dbReference type="InterPro" id="IPR027417">
    <property type="entry name" value="P-loop_NTPase"/>
</dbReference>
<dbReference type="Proteomes" id="UP000198409">
    <property type="component" value="Unassembled WGS sequence"/>
</dbReference>
<reference evidence="8" key="2">
    <citation type="submission" date="2017-06" db="EMBL/GenBank/DDBJ databases">
        <authorList>
            <person name="Kim H.J."/>
            <person name="Triplett B.A."/>
        </authorList>
    </citation>
    <scope>NUCLEOTIDE SEQUENCE [LARGE SCALE GENOMIC DNA]</scope>
    <source>
        <strain evidence="8">DSM 26170</strain>
    </source>
</reference>
<dbReference type="NCBIfam" id="TIGR01970">
    <property type="entry name" value="DEAH_box_HrpB"/>
    <property type="match status" value="1"/>
</dbReference>
<dbReference type="SMART" id="SM00487">
    <property type="entry name" value="DEXDc"/>
    <property type="match status" value="1"/>
</dbReference>
<dbReference type="PANTHER" id="PTHR43519">
    <property type="entry name" value="ATP-DEPENDENT RNA HELICASE HRPB"/>
    <property type="match status" value="1"/>
</dbReference>
<dbReference type="InterPro" id="IPR013689">
    <property type="entry name" value="RNA_helicase_ATP-dep_HrpB_C"/>
</dbReference>
<dbReference type="InterPro" id="IPR001650">
    <property type="entry name" value="Helicase_C-like"/>
</dbReference>
<keyword evidence="4" id="KW-0067">ATP-binding</keyword>
<feature type="domain" description="Helicase C-terminal" evidence="7">
    <location>
        <begin position="198"/>
        <end position="365"/>
    </location>
</feature>
<dbReference type="InterPro" id="IPR011545">
    <property type="entry name" value="DEAD/DEAH_box_helicase_dom"/>
</dbReference>